<dbReference type="EMBL" id="FRCY01000020">
    <property type="protein sequence ID" value="SHN32221.1"/>
    <property type="molecule type" value="Genomic_DNA"/>
</dbReference>
<dbReference type="PANTHER" id="PTHR46268:SF6">
    <property type="entry name" value="UNIVERSAL STRESS PROTEIN UP12"/>
    <property type="match status" value="1"/>
</dbReference>
<comment type="similarity">
    <text evidence="1">Belongs to the universal stress protein A family.</text>
</comment>
<protein>
    <submittedName>
        <fullName evidence="3">Nucleotide-binding universal stress protein, UspA family</fullName>
    </submittedName>
</protein>
<gene>
    <name evidence="3" type="ORF">SAMN04488057_12012</name>
</gene>
<dbReference type="InterPro" id="IPR014729">
    <property type="entry name" value="Rossmann-like_a/b/a_fold"/>
</dbReference>
<feature type="domain" description="UspA" evidence="2">
    <location>
        <begin position="27"/>
        <end position="168"/>
    </location>
</feature>
<sequence>MVSTFRVLCLRFYRLEGVGLLKRKEIMKKLLVPTDFSPHADAALDLAIRLAKKVEAEILIIHVVLTPVNWAKLSKEQEKLFPDTLDVIRKAKIELKTRKDKVGALGLDVREQIHFSDGKERIINYLALEKIDMVIMGSHGRYGFKSHVLGSNTYTVLRKSDIPVIVVKPDKGDYNFKKVVLATDFREDSGKAFQLLGDTIRLIGGEPELLFVNTPANFMEEEQIRSLGAKFLEKYSFYTHKVHIYGAYNVERGIIQYAKAANADAVAVVTHGKTDLQQLFSPSVTENLVTYLDKPVISLNVTAKDH</sequence>
<dbReference type="CDD" id="cd00293">
    <property type="entry name" value="USP-like"/>
    <property type="match status" value="1"/>
</dbReference>
<evidence type="ECO:0000256" key="1">
    <source>
        <dbReference type="ARBA" id="ARBA00008791"/>
    </source>
</evidence>
<evidence type="ECO:0000313" key="3">
    <source>
        <dbReference type="EMBL" id="SHN32221.1"/>
    </source>
</evidence>
<accession>A0A1M7QMD8</accession>
<dbReference type="AlphaFoldDB" id="A0A1M7QMD8"/>
<dbReference type="PRINTS" id="PR01438">
    <property type="entry name" value="UNVRSLSTRESS"/>
</dbReference>
<reference evidence="3 4" key="1">
    <citation type="submission" date="2016-11" db="EMBL/GenBank/DDBJ databases">
        <authorList>
            <person name="Jaros S."/>
            <person name="Januszkiewicz K."/>
            <person name="Wedrychowicz H."/>
        </authorList>
    </citation>
    <scope>NUCLEOTIDE SEQUENCE [LARGE SCALE GENOMIC DNA]</scope>
    <source>
        <strain evidence="3 4">CGMCC 1.6102</strain>
    </source>
</reference>
<organism evidence="3 4">
    <name type="scientific">Cyclobacterium lianum</name>
    <dbReference type="NCBI Taxonomy" id="388280"/>
    <lineage>
        <taxon>Bacteria</taxon>
        <taxon>Pseudomonadati</taxon>
        <taxon>Bacteroidota</taxon>
        <taxon>Cytophagia</taxon>
        <taxon>Cytophagales</taxon>
        <taxon>Cyclobacteriaceae</taxon>
        <taxon>Cyclobacterium</taxon>
    </lineage>
</organism>
<dbReference type="Proteomes" id="UP000184513">
    <property type="component" value="Unassembled WGS sequence"/>
</dbReference>
<dbReference type="SUPFAM" id="SSF52402">
    <property type="entry name" value="Adenine nucleotide alpha hydrolases-like"/>
    <property type="match status" value="2"/>
</dbReference>
<dbReference type="InterPro" id="IPR006015">
    <property type="entry name" value="Universal_stress_UspA"/>
</dbReference>
<dbReference type="InterPro" id="IPR006016">
    <property type="entry name" value="UspA"/>
</dbReference>
<dbReference type="Gene3D" id="3.40.50.620">
    <property type="entry name" value="HUPs"/>
    <property type="match status" value="2"/>
</dbReference>
<keyword evidence="4" id="KW-1185">Reference proteome</keyword>
<dbReference type="Pfam" id="PF00582">
    <property type="entry name" value="Usp"/>
    <property type="match status" value="2"/>
</dbReference>
<proteinExistence type="inferred from homology"/>
<evidence type="ECO:0000313" key="4">
    <source>
        <dbReference type="Proteomes" id="UP000184513"/>
    </source>
</evidence>
<dbReference type="PANTHER" id="PTHR46268">
    <property type="entry name" value="STRESS RESPONSE PROTEIN NHAX"/>
    <property type="match status" value="1"/>
</dbReference>
<name>A0A1M7QMD8_9BACT</name>
<feature type="domain" description="UspA" evidence="2">
    <location>
        <begin position="176"/>
        <end position="297"/>
    </location>
</feature>
<evidence type="ECO:0000259" key="2">
    <source>
        <dbReference type="Pfam" id="PF00582"/>
    </source>
</evidence>
<dbReference type="STRING" id="388280.SAMN04488057_12012"/>